<feature type="region of interest" description="Disordered" evidence="6">
    <location>
        <begin position="51"/>
        <end position="98"/>
    </location>
</feature>
<comment type="subunit">
    <text evidence="5">Part of the 50S ribosomal subunit.</text>
</comment>
<comment type="similarity">
    <text evidence="1 5">Belongs to the universal ribosomal protein uL4 family.</text>
</comment>
<sequence length="220" mass="24438">MMEAVVYNTSGAENGRVSLPDEIFDVKWNPDLVHQVVVSMQGNARAMTAHTKTRGEVRGGGKKPWRQKGTGRARHGSIRSPLWVGGGVTHGPRNDKDYSRKINKKMRLNALLSVLSKKNSEGQILFLDDLKIPESKTKEAKQAILNMAKIKGFRGLTRKQNASVIITPSSDISVKRAFKNMGNTTVSEAINLNPVVALNYRFLIISRPAETFEKIISRNK</sequence>
<dbReference type="InterPro" id="IPR002136">
    <property type="entry name" value="Ribosomal_uL4"/>
</dbReference>
<keyword evidence="3 5" id="KW-0687">Ribonucleoprotein</keyword>
<dbReference type="GO" id="GO:0005840">
    <property type="term" value="C:ribosome"/>
    <property type="evidence" value="ECO:0007669"/>
    <property type="project" value="UniProtKB-KW"/>
</dbReference>
<dbReference type="GO" id="GO:0003735">
    <property type="term" value="F:structural constituent of ribosome"/>
    <property type="evidence" value="ECO:0007669"/>
    <property type="project" value="InterPro"/>
</dbReference>
<comment type="function">
    <text evidence="5">Forms part of the polypeptide exit tunnel.</text>
</comment>
<evidence type="ECO:0000256" key="2">
    <source>
        <dbReference type="ARBA" id="ARBA00022980"/>
    </source>
</evidence>
<dbReference type="NCBIfam" id="TIGR03953">
    <property type="entry name" value="rplD_bact"/>
    <property type="match status" value="1"/>
</dbReference>
<evidence type="ECO:0000313" key="8">
    <source>
        <dbReference type="Proteomes" id="UP000176429"/>
    </source>
</evidence>
<dbReference type="GO" id="GO:0006412">
    <property type="term" value="P:translation"/>
    <property type="evidence" value="ECO:0007669"/>
    <property type="project" value="UniProtKB-UniRule"/>
</dbReference>
<evidence type="ECO:0000256" key="1">
    <source>
        <dbReference type="ARBA" id="ARBA00010528"/>
    </source>
</evidence>
<comment type="function">
    <text evidence="5">One of the primary rRNA binding proteins, this protein initially binds near the 5'-end of the 23S rRNA. It is important during the early stages of 50S assembly. It makes multiple contacts with different domains of the 23S rRNA in the assembled 50S subunit and ribosome.</text>
</comment>
<keyword evidence="2 5" id="KW-0689">Ribosomal protein</keyword>
<dbReference type="AlphaFoldDB" id="A0A1G2P0H7"/>
<dbReference type="HAMAP" id="MF_01328_B">
    <property type="entry name" value="Ribosomal_uL4_B"/>
    <property type="match status" value="1"/>
</dbReference>
<comment type="caution">
    <text evidence="7">The sequence shown here is derived from an EMBL/GenBank/DDBJ whole genome shotgun (WGS) entry which is preliminary data.</text>
</comment>
<dbReference type="Pfam" id="PF00573">
    <property type="entry name" value="Ribosomal_L4"/>
    <property type="match status" value="1"/>
</dbReference>
<keyword evidence="5" id="KW-0699">rRNA-binding</keyword>
<dbReference type="GO" id="GO:1990904">
    <property type="term" value="C:ribonucleoprotein complex"/>
    <property type="evidence" value="ECO:0007669"/>
    <property type="project" value="UniProtKB-KW"/>
</dbReference>
<dbReference type="PANTHER" id="PTHR10746">
    <property type="entry name" value="50S RIBOSOMAL PROTEIN L4"/>
    <property type="match status" value="1"/>
</dbReference>
<evidence type="ECO:0000256" key="5">
    <source>
        <dbReference type="HAMAP-Rule" id="MF_01328"/>
    </source>
</evidence>
<evidence type="ECO:0000313" key="7">
    <source>
        <dbReference type="EMBL" id="OHA41219.1"/>
    </source>
</evidence>
<dbReference type="GO" id="GO:0019843">
    <property type="term" value="F:rRNA binding"/>
    <property type="evidence" value="ECO:0007669"/>
    <property type="project" value="UniProtKB-UniRule"/>
</dbReference>
<evidence type="ECO:0000256" key="4">
    <source>
        <dbReference type="ARBA" id="ARBA00035244"/>
    </source>
</evidence>
<dbReference type="InterPro" id="IPR023574">
    <property type="entry name" value="Ribosomal_uL4_dom_sf"/>
</dbReference>
<proteinExistence type="inferred from homology"/>
<evidence type="ECO:0000256" key="3">
    <source>
        <dbReference type="ARBA" id="ARBA00023274"/>
    </source>
</evidence>
<dbReference type="Proteomes" id="UP000176429">
    <property type="component" value="Unassembled WGS sequence"/>
</dbReference>
<accession>A0A1G2P0H7</accession>
<name>A0A1G2P0H7_9BACT</name>
<dbReference type="SUPFAM" id="SSF52166">
    <property type="entry name" value="Ribosomal protein L4"/>
    <property type="match status" value="1"/>
</dbReference>
<keyword evidence="5" id="KW-0694">RNA-binding</keyword>
<dbReference type="InterPro" id="IPR013005">
    <property type="entry name" value="Ribosomal_uL4-like"/>
</dbReference>
<dbReference type="PANTHER" id="PTHR10746:SF6">
    <property type="entry name" value="LARGE RIBOSOMAL SUBUNIT PROTEIN UL4M"/>
    <property type="match status" value="1"/>
</dbReference>
<evidence type="ECO:0000256" key="6">
    <source>
        <dbReference type="SAM" id="MobiDB-lite"/>
    </source>
</evidence>
<feature type="compositionally biased region" description="Basic residues" evidence="6">
    <location>
        <begin position="60"/>
        <end position="77"/>
    </location>
</feature>
<dbReference type="Gene3D" id="3.40.1370.10">
    <property type="match status" value="1"/>
</dbReference>
<protein>
    <recommendedName>
        <fullName evidence="4 5">Large ribosomal subunit protein uL4</fullName>
    </recommendedName>
</protein>
<organism evidence="7 8">
    <name type="scientific">Candidatus Taylorbacteria bacterium RIFCSPLOWO2_02_FULL_46_40</name>
    <dbReference type="NCBI Taxonomy" id="1802329"/>
    <lineage>
        <taxon>Bacteria</taxon>
        <taxon>Candidatus Tayloriibacteriota</taxon>
    </lineage>
</organism>
<gene>
    <name evidence="5" type="primary">rplD</name>
    <name evidence="7" type="ORF">A3H68_00625</name>
</gene>
<dbReference type="EMBL" id="MHSH01000035">
    <property type="protein sequence ID" value="OHA41219.1"/>
    <property type="molecule type" value="Genomic_DNA"/>
</dbReference>
<reference evidence="7 8" key="1">
    <citation type="journal article" date="2016" name="Nat. Commun.">
        <title>Thousands of microbial genomes shed light on interconnected biogeochemical processes in an aquifer system.</title>
        <authorList>
            <person name="Anantharaman K."/>
            <person name="Brown C.T."/>
            <person name="Hug L.A."/>
            <person name="Sharon I."/>
            <person name="Castelle C.J."/>
            <person name="Probst A.J."/>
            <person name="Thomas B.C."/>
            <person name="Singh A."/>
            <person name="Wilkins M.J."/>
            <person name="Karaoz U."/>
            <person name="Brodie E.L."/>
            <person name="Williams K.H."/>
            <person name="Hubbard S.S."/>
            <person name="Banfield J.F."/>
        </authorList>
    </citation>
    <scope>NUCLEOTIDE SEQUENCE [LARGE SCALE GENOMIC DNA]</scope>
</reference>